<gene>
    <name evidence="4" type="ORF">DPMN_027197</name>
</gene>
<dbReference type="Pfam" id="PF02567">
    <property type="entry name" value="PhzC-PhzF"/>
    <property type="match status" value="1"/>
</dbReference>
<dbReference type="NCBIfam" id="TIGR00654">
    <property type="entry name" value="PhzF_family"/>
    <property type="match status" value="1"/>
</dbReference>
<sequence>MADLPIFIVDAFTREPFAGNPAAVCLLLHDQTMKDGLLQKIASEMNLSETAYVQCLSENGSFEKDDTFSLRWFTPTREVPLCGHATLASAATLFFCAGNTNCTLTFQSLSGPLLARRTGDSGITLDFPLNPAQPHDKDAVKTILQEICGLEHVSDVQYSRTTRKLLVRLKDELTRDFLEGLAPDPRALQASDISGDVMGVIVTLKGHPDEHGYDFFSRYFAPWNGIPEDPVTGSAHTVLADYWSKQLGKTSFKARQCSQRGGDLEVNIAGNRVELTGNARVVLKGTLSNVDLDC</sequence>
<dbReference type="PANTHER" id="PTHR13774">
    <property type="entry name" value="PHENAZINE BIOSYNTHESIS PROTEIN"/>
    <property type="match status" value="1"/>
</dbReference>
<keyword evidence="5" id="KW-1185">Reference proteome</keyword>
<comment type="caution">
    <text evidence="4">The sequence shown here is derived from an EMBL/GenBank/DDBJ whole genome shotgun (WGS) entry which is preliminary data.</text>
</comment>
<dbReference type="Proteomes" id="UP000828390">
    <property type="component" value="Unassembled WGS sequence"/>
</dbReference>
<organism evidence="4 5">
    <name type="scientific">Dreissena polymorpha</name>
    <name type="common">Zebra mussel</name>
    <name type="synonym">Mytilus polymorpha</name>
    <dbReference type="NCBI Taxonomy" id="45954"/>
    <lineage>
        <taxon>Eukaryota</taxon>
        <taxon>Metazoa</taxon>
        <taxon>Spiralia</taxon>
        <taxon>Lophotrochozoa</taxon>
        <taxon>Mollusca</taxon>
        <taxon>Bivalvia</taxon>
        <taxon>Autobranchia</taxon>
        <taxon>Heteroconchia</taxon>
        <taxon>Euheterodonta</taxon>
        <taxon>Imparidentia</taxon>
        <taxon>Neoheterodontei</taxon>
        <taxon>Myida</taxon>
        <taxon>Dreissenoidea</taxon>
        <taxon>Dreissenidae</taxon>
        <taxon>Dreissena</taxon>
    </lineage>
</organism>
<dbReference type="Gene3D" id="3.10.310.10">
    <property type="entry name" value="Diaminopimelate Epimerase, Chain A, domain 1"/>
    <property type="match status" value="2"/>
</dbReference>
<dbReference type="EMBL" id="JAIWYP010000002">
    <property type="protein sequence ID" value="KAH3864181.1"/>
    <property type="molecule type" value="Genomic_DNA"/>
</dbReference>
<dbReference type="SUPFAM" id="SSF54506">
    <property type="entry name" value="Diaminopimelate epimerase-like"/>
    <property type="match status" value="1"/>
</dbReference>
<evidence type="ECO:0000313" key="4">
    <source>
        <dbReference type="EMBL" id="KAH3864181.1"/>
    </source>
</evidence>
<reference evidence="4" key="1">
    <citation type="journal article" date="2019" name="bioRxiv">
        <title>The Genome of the Zebra Mussel, Dreissena polymorpha: A Resource for Invasive Species Research.</title>
        <authorList>
            <person name="McCartney M.A."/>
            <person name="Auch B."/>
            <person name="Kono T."/>
            <person name="Mallez S."/>
            <person name="Zhang Y."/>
            <person name="Obille A."/>
            <person name="Becker A."/>
            <person name="Abrahante J.E."/>
            <person name="Garbe J."/>
            <person name="Badalamenti J.P."/>
            <person name="Herman A."/>
            <person name="Mangelson H."/>
            <person name="Liachko I."/>
            <person name="Sullivan S."/>
            <person name="Sone E.D."/>
            <person name="Koren S."/>
            <person name="Silverstein K.A.T."/>
            <person name="Beckman K.B."/>
            <person name="Gohl D.M."/>
        </authorList>
    </citation>
    <scope>NUCLEOTIDE SEQUENCE</scope>
    <source>
        <strain evidence="4">Duluth1</strain>
        <tissue evidence="4">Whole animal</tissue>
    </source>
</reference>
<protein>
    <recommendedName>
        <fullName evidence="6">Phenazine biosynthesis-like domain-containing protein</fullName>
    </recommendedName>
</protein>
<keyword evidence="2" id="KW-0413">Isomerase</keyword>
<dbReference type="GO" id="GO:0005737">
    <property type="term" value="C:cytoplasm"/>
    <property type="evidence" value="ECO:0007669"/>
    <property type="project" value="TreeGrafter"/>
</dbReference>
<comment type="similarity">
    <text evidence="1">Belongs to the PhzF family.</text>
</comment>
<dbReference type="InterPro" id="IPR003719">
    <property type="entry name" value="Phenazine_PhzF-like"/>
</dbReference>
<evidence type="ECO:0000313" key="5">
    <source>
        <dbReference type="Proteomes" id="UP000828390"/>
    </source>
</evidence>
<dbReference type="AlphaFoldDB" id="A0A9D4RD88"/>
<dbReference type="PANTHER" id="PTHR13774:SF17">
    <property type="entry name" value="PHENAZINE BIOSYNTHESIS-LIKE DOMAIN-CONTAINING PROTEIN"/>
    <property type="match status" value="1"/>
</dbReference>
<feature type="active site" evidence="3">
    <location>
        <position position="49"/>
    </location>
</feature>
<accession>A0A9D4RD88</accession>
<proteinExistence type="inferred from homology"/>
<dbReference type="PIRSF" id="PIRSF016184">
    <property type="entry name" value="PhzC_PhzF"/>
    <property type="match status" value="1"/>
</dbReference>
<evidence type="ECO:0000256" key="3">
    <source>
        <dbReference type="PIRSR" id="PIRSR016184-1"/>
    </source>
</evidence>
<evidence type="ECO:0000256" key="2">
    <source>
        <dbReference type="ARBA" id="ARBA00023235"/>
    </source>
</evidence>
<dbReference type="OrthoDB" id="75169at2759"/>
<dbReference type="GO" id="GO:0016853">
    <property type="term" value="F:isomerase activity"/>
    <property type="evidence" value="ECO:0007669"/>
    <property type="project" value="UniProtKB-KW"/>
</dbReference>
<evidence type="ECO:0008006" key="6">
    <source>
        <dbReference type="Google" id="ProtNLM"/>
    </source>
</evidence>
<name>A0A9D4RD88_DREPO</name>
<evidence type="ECO:0000256" key="1">
    <source>
        <dbReference type="ARBA" id="ARBA00008270"/>
    </source>
</evidence>
<reference evidence="4" key="2">
    <citation type="submission" date="2020-11" db="EMBL/GenBank/DDBJ databases">
        <authorList>
            <person name="McCartney M.A."/>
            <person name="Auch B."/>
            <person name="Kono T."/>
            <person name="Mallez S."/>
            <person name="Becker A."/>
            <person name="Gohl D.M."/>
            <person name="Silverstein K.A.T."/>
            <person name="Koren S."/>
            <person name="Bechman K.B."/>
            <person name="Herman A."/>
            <person name="Abrahante J.E."/>
            <person name="Garbe J."/>
        </authorList>
    </citation>
    <scope>NUCLEOTIDE SEQUENCE</scope>
    <source>
        <strain evidence="4">Duluth1</strain>
        <tissue evidence="4">Whole animal</tissue>
    </source>
</reference>